<dbReference type="EMBL" id="JXLN01005636">
    <property type="protein sequence ID" value="KPM03653.1"/>
    <property type="molecule type" value="Genomic_DNA"/>
</dbReference>
<evidence type="ECO:0000256" key="1">
    <source>
        <dbReference type="ARBA" id="ARBA00004123"/>
    </source>
</evidence>
<dbReference type="PROSITE" id="PS50217">
    <property type="entry name" value="BZIP"/>
    <property type="match status" value="1"/>
</dbReference>
<dbReference type="CDD" id="cd14687">
    <property type="entry name" value="bZIP_ATF2"/>
    <property type="match status" value="1"/>
</dbReference>
<dbReference type="EMBL" id="WVUK01000063">
    <property type="protein sequence ID" value="KAF7490017.1"/>
    <property type="molecule type" value="Genomic_DNA"/>
</dbReference>
<evidence type="ECO:0000313" key="9">
    <source>
        <dbReference type="EnsemblMetazoa" id="KAF7490017.1"/>
    </source>
</evidence>
<keyword evidence="3" id="KW-0804">Transcription</keyword>
<evidence type="ECO:0000259" key="6">
    <source>
        <dbReference type="PROSITE" id="PS50217"/>
    </source>
</evidence>
<proteinExistence type="predicted"/>
<keyword evidence="4" id="KW-0539">Nucleus</keyword>
<name>A0A131ZY98_SARSC</name>
<dbReference type="InterPro" id="IPR051027">
    <property type="entry name" value="bZIP_transcription_factors"/>
</dbReference>
<keyword evidence="2" id="KW-0805">Transcription regulation</keyword>
<keyword evidence="5" id="KW-0175">Coiled coil</keyword>
<dbReference type="Proteomes" id="UP000070412">
    <property type="component" value="Unassembled WGS sequence"/>
</dbReference>
<dbReference type="GO" id="GO:0005634">
    <property type="term" value="C:nucleus"/>
    <property type="evidence" value="ECO:0007669"/>
    <property type="project" value="UniProtKB-SubCell"/>
</dbReference>
<dbReference type="Pfam" id="PF00170">
    <property type="entry name" value="bZIP_1"/>
    <property type="match status" value="1"/>
</dbReference>
<accession>A0A131ZY98</accession>
<evidence type="ECO:0000313" key="11">
    <source>
        <dbReference type="Proteomes" id="UP000616769"/>
    </source>
</evidence>
<evidence type="ECO:0000256" key="3">
    <source>
        <dbReference type="ARBA" id="ARBA00023163"/>
    </source>
</evidence>
<dbReference type="VEuPathDB" id="VectorBase:SSCA003660"/>
<organism evidence="8 11">
    <name type="scientific">Sarcoptes scabiei</name>
    <name type="common">Itch mite</name>
    <name type="synonym">Acarus scabiei</name>
    <dbReference type="NCBI Taxonomy" id="52283"/>
    <lineage>
        <taxon>Eukaryota</taxon>
        <taxon>Metazoa</taxon>
        <taxon>Ecdysozoa</taxon>
        <taxon>Arthropoda</taxon>
        <taxon>Chelicerata</taxon>
        <taxon>Arachnida</taxon>
        <taxon>Acari</taxon>
        <taxon>Acariformes</taxon>
        <taxon>Sarcoptiformes</taxon>
        <taxon>Astigmata</taxon>
        <taxon>Psoroptidia</taxon>
        <taxon>Sarcoptoidea</taxon>
        <taxon>Sarcoptidae</taxon>
        <taxon>Sarcoptinae</taxon>
        <taxon>Sarcoptes</taxon>
    </lineage>
</organism>
<evidence type="ECO:0000256" key="2">
    <source>
        <dbReference type="ARBA" id="ARBA00023015"/>
    </source>
</evidence>
<evidence type="ECO:0000313" key="8">
    <source>
        <dbReference type="EMBL" id="KPM03653.1"/>
    </source>
</evidence>
<dbReference type="InterPro" id="IPR046347">
    <property type="entry name" value="bZIP_sf"/>
</dbReference>
<sequence length="452" mass="50562">MDDCSEILNLDIDLKNRSNILSEKHRSDHDCNQNNLVYLSGHKNPFDRQFELALKNGITYNNLLSSSSSSLSNHSFLSNSPLNTPLIPPDSALTSNVVTANDPIICDPSPAITTAQITNLIIESELVKNQEFQTSAVPNSLLDDESTIISNTNSNIRSDAIISNVEIEPNSEKLFLDRLEKNPEKNDFIEKNTRTVDRNQDEIDNGLDRTVSKQTRSNVVSVICPPFPIVREKNSAIHSAPVILSGSSDVATKITSQSDRRLENLINRKHEAIAQNTNSFCGKNICPVTSSSEPYSLKYSELPSDTGGNLKKILPKQIFVIDSNSNDQDLSVSKKAYGSLSSTTRRKEKTLDELISKIKETEAALPPKAKPGRKSKTATIKEDVHERKRLSLERNRAAAMRCRLKKKKEIDALKLKVENFEQQNHQLRKIIDSLYNEVTLLKKELMGHKNCN</sequence>
<comment type="subcellular location">
    <subcellularLocation>
        <location evidence="1">Nucleus</location>
    </subcellularLocation>
</comment>
<reference evidence="7" key="3">
    <citation type="submission" date="2020-01" db="EMBL/GenBank/DDBJ databases">
        <authorList>
            <person name="Korhonen P.K.K."/>
            <person name="Guangxu M.G."/>
            <person name="Wang T.W."/>
            <person name="Stroehlein A.J.S."/>
            <person name="Young N.D."/>
            <person name="Ang C.-S.A."/>
            <person name="Fernando D.W.F."/>
            <person name="Lu H.L."/>
            <person name="Taylor S.T."/>
            <person name="Ehtesham M.E.M."/>
            <person name="Najaraj S.H.N."/>
            <person name="Harsha G.H.G."/>
            <person name="Madugundu A.M."/>
            <person name="Renuse S.R."/>
            <person name="Holt D.H."/>
            <person name="Pandey A.P."/>
            <person name="Papenfuss A.P."/>
            <person name="Gasser R.B.G."/>
            <person name="Fischer K.F."/>
        </authorList>
    </citation>
    <scope>NUCLEOTIDE SEQUENCE</scope>
    <source>
        <strain evidence="7">SSS_KF_BRIS2020</strain>
    </source>
</reference>
<feature type="domain" description="BZIP" evidence="6">
    <location>
        <begin position="385"/>
        <end position="448"/>
    </location>
</feature>
<dbReference type="GO" id="GO:0003700">
    <property type="term" value="F:DNA-binding transcription factor activity"/>
    <property type="evidence" value="ECO:0007669"/>
    <property type="project" value="InterPro"/>
</dbReference>
<dbReference type="OrthoDB" id="295274at2759"/>
<dbReference type="PANTHER" id="PTHR19304">
    <property type="entry name" value="CYCLIC-AMP RESPONSE ELEMENT BINDING PROTEIN"/>
    <property type="match status" value="1"/>
</dbReference>
<dbReference type="AlphaFoldDB" id="A0A131ZY98"/>
<reference evidence="9" key="4">
    <citation type="submission" date="2022-06" db="UniProtKB">
        <authorList>
            <consortium name="EnsemblMetazoa"/>
        </authorList>
    </citation>
    <scope>IDENTIFICATION</scope>
</reference>
<reference evidence="10" key="2">
    <citation type="journal article" date="2020" name="PLoS Negl. Trop. Dis.">
        <title>High-quality nuclear genome for Sarcoptes scabiei-A critical resource for a neglected parasite.</title>
        <authorList>
            <person name="Korhonen P.K."/>
            <person name="Gasser R.B."/>
            <person name="Ma G."/>
            <person name="Wang T."/>
            <person name="Stroehlein A.J."/>
            <person name="Young N.D."/>
            <person name="Ang C.S."/>
            <person name="Fernando D.D."/>
            <person name="Lu H.C."/>
            <person name="Taylor S."/>
            <person name="Reynolds S.L."/>
            <person name="Mofiz E."/>
            <person name="Najaraj S.H."/>
            <person name="Gowda H."/>
            <person name="Madugundu A."/>
            <person name="Renuse S."/>
            <person name="Holt D."/>
            <person name="Pandey A."/>
            <person name="Papenfuss A.T."/>
            <person name="Fischer K."/>
        </authorList>
    </citation>
    <scope>NUCLEOTIDE SEQUENCE [LARGE SCALE GENOMIC DNA]</scope>
</reference>
<evidence type="ECO:0000256" key="5">
    <source>
        <dbReference type="SAM" id="Coils"/>
    </source>
</evidence>
<dbReference type="EnsemblMetazoa" id="SSS_7257s_mrna">
    <property type="protein sequence ID" value="KAF7490017.1"/>
    <property type="gene ID" value="SSS_7257"/>
</dbReference>
<dbReference type="InterPro" id="IPR004827">
    <property type="entry name" value="bZIP"/>
</dbReference>
<dbReference type="SMART" id="SM00338">
    <property type="entry name" value="BRLZ"/>
    <property type="match status" value="1"/>
</dbReference>
<evidence type="ECO:0000256" key="4">
    <source>
        <dbReference type="ARBA" id="ARBA00023242"/>
    </source>
</evidence>
<dbReference type="SUPFAM" id="SSF57959">
    <property type="entry name" value="Leucine zipper domain"/>
    <property type="match status" value="1"/>
</dbReference>
<evidence type="ECO:0000313" key="7">
    <source>
        <dbReference type="EMBL" id="KAF7490017.1"/>
    </source>
</evidence>
<reference evidence="8 11" key="1">
    <citation type="journal article" date="2015" name="Parasit. Vectors">
        <title>Draft genome of the scabies mite.</title>
        <authorList>
            <person name="Rider S.D.Jr."/>
            <person name="Morgan M.S."/>
            <person name="Arlian L.G."/>
        </authorList>
    </citation>
    <scope>NUCLEOTIDE SEQUENCE [LARGE SCALE GENOMIC DNA]</scope>
    <source>
        <strain evidence="8">Arlian Lab</strain>
    </source>
</reference>
<dbReference type="Proteomes" id="UP000616769">
    <property type="component" value="Unassembled WGS sequence"/>
</dbReference>
<gene>
    <name evidence="8" type="ORF">QR98_0020870</name>
    <name evidence="7" type="ORF">SSS_7257</name>
</gene>
<keyword evidence="10" id="KW-1185">Reference proteome</keyword>
<evidence type="ECO:0000313" key="10">
    <source>
        <dbReference type="Proteomes" id="UP000070412"/>
    </source>
</evidence>
<dbReference type="Gene3D" id="1.20.5.170">
    <property type="match status" value="1"/>
</dbReference>
<protein>
    <submittedName>
        <fullName evidence="8">Basic leucine zipper (BZIP) domain containing protein</fullName>
    </submittedName>
    <submittedName>
        <fullName evidence="7">Cyclic AMP-responsive element-binding protein 5</fullName>
    </submittedName>
</protein>
<feature type="coiled-coil region" evidence="5">
    <location>
        <begin position="403"/>
        <end position="444"/>
    </location>
</feature>